<evidence type="ECO:0000256" key="1">
    <source>
        <dbReference type="SAM" id="MobiDB-lite"/>
    </source>
</evidence>
<proteinExistence type="predicted"/>
<feature type="compositionally biased region" description="Basic and acidic residues" evidence="1">
    <location>
        <begin position="43"/>
        <end position="53"/>
    </location>
</feature>
<evidence type="ECO:0000313" key="2">
    <source>
        <dbReference type="EMBL" id="MFB9071458.1"/>
    </source>
</evidence>
<accession>A0ABV5FYZ4</accession>
<protein>
    <submittedName>
        <fullName evidence="2">Uncharacterized protein</fullName>
    </submittedName>
</protein>
<feature type="region of interest" description="Disordered" evidence="1">
    <location>
        <begin position="1"/>
        <end position="53"/>
    </location>
</feature>
<keyword evidence="3" id="KW-1185">Reference proteome</keyword>
<feature type="compositionally biased region" description="Basic residues" evidence="1">
    <location>
        <begin position="30"/>
        <end position="42"/>
    </location>
</feature>
<name>A0ABV5FYZ4_9MICC</name>
<sequence length="53" mass="5981">MCTKPTTPRPEGATDDDDTRTVPRSGGRSRGPRTGKRRGIGHRRGDRDHRCHR</sequence>
<organism evidence="2 3">
    <name type="scientific">Citricoccus parietis</name>
    <dbReference type="NCBI Taxonomy" id="592307"/>
    <lineage>
        <taxon>Bacteria</taxon>
        <taxon>Bacillati</taxon>
        <taxon>Actinomycetota</taxon>
        <taxon>Actinomycetes</taxon>
        <taxon>Micrococcales</taxon>
        <taxon>Micrococcaceae</taxon>
        <taxon>Citricoccus</taxon>
    </lineage>
</organism>
<gene>
    <name evidence="2" type="ORF">ACFFX0_09700</name>
</gene>
<reference evidence="2 3" key="1">
    <citation type="submission" date="2024-09" db="EMBL/GenBank/DDBJ databases">
        <authorList>
            <person name="Sun Q."/>
            <person name="Mori K."/>
        </authorList>
    </citation>
    <scope>NUCLEOTIDE SEQUENCE [LARGE SCALE GENOMIC DNA]</scope>
    <source>
        <strain evidence="2 3">CCM 7609</strain>
    </source>
</reference>
<dbReference type="Proteomes" id="UP001589575">
    <property type="component" value="Unassembled WGS sequence"/>
</dbReference>
<comment type="caution">
    <text evidence="2">The sequence shown here is derived from an EMBL/GenBank/DDBJ whole genome shotgun (WGS) entry which is preliminary data.</text>
</comment>
<dbReference type="EMBL" id="JBHMFI010000001">
    <property type="protein sequence ID" value="MFB9071458.1"/>
    <property type="molecule type" value="Genomic_DNA"/>
</dbReference>
<evidence type="ECO:0000313" key="3">
    <source>
        <dbReference type="Proteomes" id="UP001589575"/>
    </source>
</evidence>